<organism evidence="1 2">
    <name type="scientific">Ovis ammon polii x Ovis aries</name>
    <dbReference type="NCBI Taxonomy" id="2918886"/>
    <lineage>
        <taxon>Eukaryota</taxon>
        <taxon>Metazoa</taxon>
        <taxon>Chordata</taxon>
        <taxon>Craniata</taxon>
        <taxon>Vertebrata</taxon>
        <taxon>Euteleostomi</taxon>
        <taxon>Mammalia</taxon>
        <taxon>Eutheria</taxon>
        <taxon>Laurasiatheria</taxon>
        <taxon>Artiodactyla</taxon>
        <taxon>Ruminantia</taxon>
        <taxon>Pecora</taxon>
        <taxon>Bovidae</taxon>
        <taxon>Caprinae</taxon>
        <taxon>Ovis</taxon>
    </lineage>
</organism>
<evidence type="ECO:0000313" key="1">
    <source>
        <dbReference type="EMBL" id="KAI4581023.1"/>
    </source>
</evidence>
<evidence type="ECO:0000313" key="2">
    <source>
        <dbReference type="Proteomes" id="UP001057279"/>
    </source>
</evidence>
<reference evidence="1" key="1">
    <citation type="submission" date="2022-03" db="EMBL/GenBank/DDBJ databases">
        <title>Genomic analyses of argali, domestic sheep and their hybrids provide insights into chromosomal evolution, heterosis and genetic basis of agronomic traits.</title>
        <authorList>
            <person name="Li M."/>
        </authorList>
    </citation>
    <scope>NUCLEOTIDE SEQUENCE</scope>
    <source>
        <strain evidence="1">F1 hybrid</strain>
    </source>
</reference>
<protein>
    <submittedName>
        <fullName evidence="1">Uncharacterized protein</fullName>
    </submittedName>
</protein>
<gene>
    <name evidence="1" type="ORF">MJG53_010565</name>
</gene>
<name>A0ACB9UU38_9CETA</name>
<comment type="caution">
    <text evidence="1">The sequence shown here is derived from an EMBL/GenBank/DDBJ whole genome shotgun (WGS) entry which is preliminary data.</text>
</comment>
<dbReference type="EMBL" id="CM043036">
    <property type="protein sequence ID" value="KAI4581023.1"/>
    <property type="molecule type" value="Genomic_DNA"/>
</dbReference>
<keyword evidence="2" id="KW-1185">Reference proteome</keyword>
<proteinExistence type="predicted"/>
<accession>A0ACB9UU38</accession>
<dbReference type="Proteomes" id="UP001057279">
    <property type="component" value="Linkage Group LG11"/>
</dbReference>
<sequence>MQVRKQQLELDMEQQTEYILRNAGLEETQAGIKIAGRNINNLRYADDTTLMEESEEELKSLLMKVKEESEKVKKQGKKQNKKEVKRSLPRSKIKVMASTGLYKLDDGKPHLSNCFPAKSLLRMPEEAGRGHWLVARKGSLKKKPKNVAETTAEGQEGQKVSFEVGGKKGSRQENRSDTPGQALDLAFLLKHHCVKDPSDLCNINVSGLKFSKAKEKDFKHFNSVIYINASENLLPLEAFHTFPVLKELELAFNGIKTVYVKYGDFKSLEFLDLSFNSLTAEAICDLGILPHLRVLLLTGNGLTSLPPSLAVAEQEASVTSLTTKRYILRFPALETLMLDDNKLSNPNCFVSLAGLKRLKKLSLDQNKIFRIPYLQQVQLRDGSGDWVGGRGSPRKQPQSMLQPKSWIYEASDDQPDYTILPMKKDVDRTEVVFSSYPGFSTSETTKVCALPPIFEILPVKSLKARNQTLAPPFPELRYLSLAYNKIAKEDAILPVALFPSLCELIFHNNPLVTHTRGVPPLLKSFLQERLGIRLIRRKIVKAKHHILMPRKDSRKVKTQVPKVPKQPMILPHPSMMTKSSSKEMLESEAELTKEPSATKTISVEREMPIEGLGGPPMPLRTFVPLPPICSNSTVHSEETSHRSDAAGRLSPDHLSDEDSKSTESIFLTQVSGLSSSIFRRNDSETKEKEQRPPSTPGEAKRTQKKPPSASFPRKYHGYEELLTAKPDPTFVEPKGIQKNAQALQHMLKHPLVYRSSKPRLDTLQKHYVPKEKRTRRIPVPPQRKTRAQLLDDILIRMRATQNITEVPLGAVLRQRTEQRLVNQKQFLEAKKLLKEFRARYRRLVRCSLRSVFGTTAPPQARPALSGSQPQLGRFLEFMDEFYQEPTASDLKG</sequence>